<evidence type="ECO:0000313" key="4">
    <source>
        <dbReference type="EMBL" id="CAB1438455.1"/>
    </source>
</evidence>
<keyword evidence="1" id="KW-0378">Hydrolase</keyword>
<dbReference type="EMBL" id="CADEAL010002159">
    <property type="protein sequence ID" value="CAB1438455.1"/>
    <property type="molecule type" value="Genomic_DNA"/>
</dbReference>
<dbReference type="GO" id="GO:0047499">
    <property type="term" value="F:calcium-independent phospholipase A2 activity"/>
    <property type="evidence" value="ECO:0007669"/>
    <property type="project" value="TreeGrafter"/>
</dbReference>
<dbReference type="Proteomes" id="UP001153269">
    <property type="component" value="Unassembled WGS sequence"/>
</dbReference>
<feature type="region of interest" description="Disordered" evidence="3">
    <location>
        <begin position="27"/>
        <end position="68"/>
    </location>
</feature>
<proteinExistence type="predicted"/>
<gene>
    <name evidence="4" type="ORF">PLEPLA_LOCUS26381</name>
</gene>
<dbReference type="PANTHER" id="PTHR24185:SF1">
    <property type="entry name" value="CALCIUM-INDEPENDENT PHOSPHOLIPASE A2-GAMMA"/>
    <property type="match status" value="1"/>
</dbReference>
<protein>
    <recommendedName>
        <fullName evidence="6">Calcium-independent phospholipase A2-gamma</fullName>
    </recommendedName>
</protein>
<feature type="region of interest" description="Disordered" evidence="3">
    <location>
        <begin position="134"/>
        <end position="166"/>
    </location>
</feature>
<evidence type="ECO:0000313" key="5">
    <source>
        <dbReference type="Proteomes" id="UP001153269"/>
    </source>
</evidence>
<evidence type="ECO:0000256" key="2">
    <source>
        <dbReference type="ARBA" id="ARBA00022963"/>
    </source>
</evidence>
<organism evidence="4 5">
    <name type="scientific">Pleuronectes platessa</name>
    <name type="common">European plaice</name>
    <dbReference type="NCBI Taxonomy" id="8262"/>
    <lineage>
        <taxon>Eukaryota</taxon>
        <taxon>Metazoa</taxon>
        <taxon>Chordata</taxon>
        <taxon>Craniata</taxon>
        <taxon>Vertebrata</taxon>
        <taxon>Euteleostomi</taxon>
        <taxon>Actinopterygii</taxon>
        <taxon>Neopterygii</taxon>
        <taxon>Teleostei</taxon>
        <taxon>Neoteleostei</taxon>
        <taxon>Acanthomorphata</taxon>
        <taxon>Carangaria</taxon>
        <taxon>Pleuronectiformes</taxon>
        <taxon>Pleuronectoidei</taxon>
        <taxon>Pleuronectidae</taxon>
        <taxon>Pleuronectes</taxon>
    </lineage>
</organism>
<dbReference type="PANTHER" id="PTHR24185">
    <property type="entry name" value="CALCIUM-INDEPENDENT PHOSPHOLIPASE A2-GAMMA"/>
    <property type="match status" value="1"/>
</dbReference>
<keyword evidence="2" id="KW-0442">Lipid degradation</keyword>
<feature type="compositionally biased region" description="Polar residues" evidence="3">
    <location>
        <begin position="201"/>
        <end position="210"/>
    </location>
</feature>
<dbReference type="GO" id="GO:0019369">
    <property type="term" value="P:arachidonate metabolic process"/>
    <property type="evidence" value="ECO:0007669"/>
    <property type="project" value="TreeGrafter"/>
</dbReference>
<evidence type="ECO:0000256" key="3">
    <source>
        <dbReference type="SAM" id="MobiDB-lite"/>
    </source>
</evidence>
<dbReference type="GO" id="GO:0016020">
    <property type="term" value="C:membrane"/>
    <property type="evidence" value="ECO:0007669"/>
    <property type="project" value="TreeGrafter"/>
</dbReference>
<name>A0A9N7UWX7_PLEPL</name>
<accession>A0A9N7UWX7</accession>
<feature type="compositionally biased region" description="Basic and acidic residues" evidence="3">
    <location>
        <begin position="138"/>
        <end position="150"/>
    </location>
</feature>
<keyword evidence="5" id="KW-1185">Reference proteome</keyword>
<dbReference type="GO" id="GO:0016042">
    <property type="term" value="P:lipid catabolic process"/>
    <property type="evidence" value="ECO:0007669"/>
    <property type="project" value="UniProtKB-KW"/>
</dbReference>
<comment type="caution">
    <text evidence="4">The sequence shown here is derived from an EMBL/GenBank/DDBJ whole genome shotgun (WGS) entry which is preliminary data.</text>
</comment>
<evidence type="ECO:0000256" key="1">
    <source>
        <dbReference type="ARBA" id="ARBA00022801"/>
    </source>
</evidence>
<reference evidence="4" key="1">
    <citation type="submission" date="2020-03" db="EMBL/GenBank/DDBJ databases">
        <authorList>
            <person name="Weist P."/>
        </authorList>
    </citation>
    <scope>NUCLEOTIDE SEQUENCE</scope>
</reference>
<feature type="compositionally biased region" description="Basic and acidic residues" evidence="3">
    <location>
        <begin position="38"/>
        <end position="65"/>
    </location>
</feature>
<keyword evidence="2" id="KW-0443">Lipid metabolism</keyword>
<feature type="region of interest" description="Disordered" evidence="3">
    <location>
        <begin position="184"/>
        <end position="218"/>
    </location>
</feature>
<dbReference type="AlphaFoldDB" id="A0A9N7UWX7"/>
<evidence type="ECO:0008006" key="6">
    <source>
        <dbReference type="Google" id="ProtNLM"/>
    </source>
</evidence>
<feature type="region of interest" description="Disordered" evidence="3">
    <location>
        <begin position="266"/>
        <end position="292"/>
    </location>
</feature>
<feature type="compositionally biased region" description="Basic and acidic residues" evidence="3">
    <location>
        <begin position="274"/>
        <end position="292"/>
    </location>
</feature>
<sequence>MSRIRTTLDSVTKAVGSTDLISKFSRFKPGGAAVGSTHAEKPEPVMKEQDGGEKNTAEEELDKQSHQVIETPLVATNKSTSGLASAAKVSAPGSSTTVAKQSTQLFHPTALSTNMDETYNTLAQHINSYFGTNTQGEDVEHRPVQPDRGGDVPVSEPVPHPVPRRTGEHTLILSPVAEAKNIEPLSTSPSEKHSPPVGVHSSDTPATENIAQPIPVPTTSAKKGFTRYLSYPRPSVQAFVGSYIAPLVPKFRSESKSAAAEKEKAAAVAVGEPAGEKREEKTDVEEKTEERKQELLTQRQKIIARVSVDNRTRALVKGLLRVTDVKLLTSRVEELSHHLREFPETRGVAIKASALPCLLRLRQARDLPLQSAVREALALVGYTEPVKGRGIRVLAIDGGGTGKASETFPV</sequence>